<accession>A0A150F5B8</accession>
<dbReference type="GO" id="GO:0003677">
    <property type="term" value="F:DNA binding"/>
    <property type="evidence" value="ECO:0007669"/>
    <property type="project" value="InterPro"/>
</dbReference>
<evidence type="ECO:0000259" key="2">
    <source>
        <dbReference type="Pfam" id="PF12727"/>
    </source>
</evidence>
<dbReference type="PANTHER" id="PTHR38431:SF1">
    <property type="entry name" value="BLL2305 PROTEIN"/>
    <property type="match status" value="1"/>
</dbReference>
<reference evidence="5" key="1">
    <citation type="submission" date="2016-02" db="EMBL/GenBank/DDBJ databases">
        <authorList>
            <person name="Dunlap C."/>
        </authorList>
    </citation>
    <scope>NUCLEOTIDE SEQUENCE [LARGE SCALE GENOMIC DNA]</scope>
    <source>
        <strain evidence="5">NRRL B-41092</strain>
    </source>
</reference>
<feature type="region of interest" description="Disordered" evidence="1">
    <location>
        <begin position="59"/>
        <end position="78"/>
    </location>
</feature>
<name>A0A150F5B8_9BACI</name>
<dbReference type="STRING" id="1793963.AXI58_17825"/>
<dbReference type="PANTHER" id="PTHR38431">
    <property type="entry name" value="BLL2305 PROTEIN"/>
    <property type="match status" value="1"/>
</dbReference>
<proteinExistence type="predicted"/>
<protein>
    <recommendedName>
        <fullName evidence="6">Excisionase</fullName>
    </recommendedName>
</protein>
<feature type="domain" description="Helix-turn-helix" evidence="3">
    <location>
        <begin position="7"/>
        <end position="54"/>
    </location>
</feature>
<dbReference type="InterPro" id="IPR009061">
    <property type="entry name" value="DNA-bd_dom_put_sf"/>
</dbReference>
<evidence type="ECO:0000313" key="5">
    <source>
        <dbReference type="Proteomes" id="UP000075430"/>
    </source>
</evidence>
<evidence type="ECO:0000313" key="4">
    <source>
        <dbReference type="EMBL" id="KXZ17615.1"/>
    </source>
</evidence>
<dbReference type="Proteomes" id="UP000075430">
    <property type="component" value="Unassembled WGS sequence"/>
</dbReference>
<dbReference type="SUPFAM" id="SSF53850">
    <property type="entry name" value="Periplasmic binding protein-like II"/>
    <property type="match status" value="1"/>
</dbReference>
<dbReference type="InterPro" id="IPR024370">
    <property type="entry name" value="PBP_domain"/>
</dbReference>
<comment type="caution">
    <text evidence="4">The sequence shown here is derived from an EMBL/GenBank/DDBJ whole genome shotgun (WGS) entry which is preliminary data.</text>
</comment>
<evidence type="ECO:0000256" key="1">
    <source>
        <dbReference type="SAM" id="MobiDB-lite"/>
    </source>
</evidence>
<dbReference type="Pfam" id="PF12728">
    <property type="entry name" value="HTH_17"/>
    <property type="match status" value="1"/>
</dbReference>
<feature type="domain" description="PBP" evidence="2">
    <location>
        <begin position="102"/>
        <end position="281"/>
    </location>
</feature>
<evidence type="ECO:0008006" key="6">
    <source>
        <dbReference type="Google" id="ProtNLM"/>
    </source>
</evidence>
<evidence type="ECO:0000259" key="3">
    <source>
        <dbReference type="Pfam" id="PF12728"/>
    </source>
</evidence>
<dbReference type="InterPro" id="IPR041657">
    <property type="entry name" value="HTH_17"/>
</dbReference>
<dbReference type="RefSeq" id="WP_061522121.1">
    <property type="nucleotide sequence ID" value="NZ_JARLZY010000011.1"/>
</dbReference>
<keyword evidence="5" id="KW-1185">Reference proteome</keyword>
<dbReference type="NCBIfam" id="TIGR01764">
    <property type="entry name" value="excise"/>
    <property type="match status" value="1"/>
</dbReference>
<organism evidence="4 5">
    <name type="scientific">Bacillus nakamurai</name>
    <dbReference type="NCBI Taxonomy" id="1793963"/>
    <lineage>
        <taxon>Bacteria</taxon>
        <taxon>Bacillati</taxon>
        <taxon>Bacillota</taxon>
        <taxon>Bacilli</taxon>
        <taxon>Bacillales</taxon>
        <taxon>Bacillaceae</taxon>
        <taxon>Bacillus</taxon>
    </lineage>
</organism>
<dbReference type="AlphaFoldDB" id="A0A150F5B8"/>
<dbReference type="Pfam" id="PF12727">
    <property type="entry name" value="PBP_like"/>
    <property type="match status" value="1"/>
</dbReference>
<feature type="compositionally biased region" description="Basic and acidic residues" evidence="1">
    <location>
        <begin position="62"/>
        <end position="77"/>
    </location>
</feature>
<dbReference type="EMBL" id="LSBA01000019">
    <property type="protein sequence ID" value="KXZ17615.1"/>
    <property type="molecule type" value="Genomic_DNA"/>
</dbReference>
<dbReference type="InterPro" id="IPR010093">
    <property type="entry name" value="SinI_DNA-bd"/>
</dbReference>
<gene>
    <name evidence="4" type="ORF">AXI58_17825</name>
</gene>
<dbReference type="Gene3D" id="3.40.190.10">
    <property type="entry name" value="Periplasmic binding protein-like II"/>
    <property type="match status" value="1"/>
</dbReference>
<dbReference type="SUPFAM" id="SSF46955">
    <property type="entry name" value="Putative DNA-binding domain"/>
    <property type="match status" value="1"/>
</dbReference>
<dbReference type="OrthoDB" id="9805928at2"/>
<sequence length="308" mass="34386">MSEATSYTIEEVAGLLKVSKLTVYDLIKKGLIPAYRVGRQMRVDEEDLKQYKANMRTTAKTPVKETSDMSGRQEPEQRQSVIISGQDVSMDLLSKQLEQKIQAAPLRKYSGSLNSLIEMYRGACDIVSLHLYDGETGQYNIPYVKRILTGEPFVLFHVVLRQAGLYVKKGNPLNIQGFKDLNRKDVRIVNREKGSGARVLLDEQLGSLGMKPFEVAGYNDIVTDHLSAASQVSSGKADAGVGAQHAAHMAGTDFIPIIREQYDIVVLKQNRELVQSVKDILHSEEFRSQLSQLAGYDTKMTGRLLYET</sequence>